<gene>
    <name evidence="1" type="ORF">WQQ_20870</name>
</gene>
<evidence type="ECO:0000313" key="2">
    <source>
        <dbReference type="Proteomes" id="UP000003704"/>
    </source>
</evidence>
<keyword evidence="2" id="KW-1185">Reference proteome</keyword>
<dbReference type="Proteomes" id="UP000003704">
    <property type="component" value="Unassembled WGS sequence"/>
</dbReference>
<sequence length="232" mass="26432">MLVFADIKRMLDHVDSEAYMSAATVRPGSHRRPQISVLAYDCDRCCFSLNDVMSQLMKGSLTYDELFYEVPIVERFSRTIPWVWNDLEHYEHGVSNLVHFTDMDFQPWLMIENPLTDLWVDALRIALSAGAVTHEDLVREERAGNVRPSLLVQIERGLRVDQLPASAKRKDLMFTPPHRIGFTMRPAVKRPVSRLLGLGKPAPSLLNRALRVAHGAGYQVMKRVKGDALNKH</sequence>
<dbReference type="AlphaFoldDB" id="I8TDB0"/>
<organism evidence="1 2">
    <name type="scientific">Hydrocarboniphaga effusa AP103</name>
    <dbReference type="NCBI Taxonomy" id="1172194"/>
    <lineage>
        <taxon>Bacteria</taxon>
        <taxon>Pseudomonadati</taxon>
        <taxon>Pseudomonadota</taxon>
        <taxon>Gammaproteobacteria</taxon>
        <taxon>Nevskiales</taxon>
        <taxon>Nevskiaceae</taxon>
        <taxon>Hydrocarboniphaga</taxon>
    </lineage>
</organism>
<reference evidence="1 2" key="1">
    <citation type="journal article" date="2012" name="J. Bacteriol.">
        <title>Genome Sequence of n-Alkane-Degrading Hydrocarboniphaga effusa Strain AP103T (ATCC BAA-332T).</title>
        <authorList>
            <person name="Chang H.K."/>
            <person name="Zylstra G.J."/>
            <person name="Chae J.C."/>
        </authorList>
    </citation>
    <scope>NUCLEOTIDE SEQUENCE [LARGE SCALE GENOMIC DNA]</scope>
    <source>
        <strain evidence="1 2">AP103</strain>
    </source>
</reference>
<proteinExistence type="predicted"/>
<comment type="caution">
    <text evidence="1">The sequence shown here is derived from an EMBL/GenBank/DDBJ whole genome shotgun (WGS) entry which is preliminary data.</text>
</comment>
<dbReference type="EMBL" id="AKGD01000001">
    <property type="protein sequence ID" value="EIT71950.1"/>
    <property type="molecule type" value="Genomic_DNA"/>
</dbReference>
<name>I8TDB0_9GAMM</name>
<protein>
    <submittedName>
        <fullName evidence="1">Uncharacterized protein</fullName>
    </submittedName>
</protein>
<accession>I8TDB0</accession>
<evidence type="ECO:0000313" key="1">
    <source>
        <dbReference type="EMBL" id="EIT71950.1"/>
    </source>
</evidence>